<dbReference type="STRING" id="112248.SAMN05444392_11670"/>
<accession>A0A1M5AY32</accession>
<dbReference type="Proteomes" id="UP000184476">
    <property type="component" value="Unassembled WGS sequence"/>
</dbReference>
<organism evidence="2 3">
    <name type="scientific">Seinonella peptonophila</name>
    <dbReference type="NCBI Taxonomy" id="112248"/>
    <lineage>
        <taxon>Bacteria</taxon>
        <taxon>Bacillati</taxon>
        <taxon>Bacillota</taxon>
        <taxon>Bacilli</taxon>
        <taxon>Bacillales</taxon>
        <taxon>Thermoactinomycetaceae</taxon>
        <taxon>Seinonella</taxon>
    </lineage>
</organism>
<reference evidence="2 3" key="1">
    <citation type="submission" date="2016-11" db="EMBL/GenBank/DDBJ databases">
        <authorList>
            <person name="Jaros S."/>
            <person name="Januszkiewicz K."/>
            <person name="Wedrychowicz H."/>
        </authorList>
    </citation>
    <scope>NUCLEOTIDE SEQUENCE [LARGE SCALE GENOMIC DNA]</scope>
    <source>
        <strain evidence="2 3">DSM 44666</strain>
    </source>
</reference>
<evidence type="ECO:0000313" key="2">
    <source>
        <dbReference type="EMBL" id="SHF35148.1"/>
    </source>
</evidence>
<keyword evidence="1" id="KW-0175">Coiled coil</keyword>
<feature type="coiled-coil region" evidence="1">
    <location>
        <begin position="4"/>
        <end position="31"/>
    </location>
</feature>
<keyword evidence="3" id="KW-1185">Reference proteome</keyword>
<sequence>MIEMKLKNVDLEMMERQITALEESLQFQDRHWTWSVLLQLKQSFETLREELEK</sequence>
<gene>
    <name evidence="2" type="ORF">SAMN05444392_11670</name>
</gene>
<evidence type="ECO:0000256" key="1">
    <source>
        <dbReference type="SAM" id="Coils"/>
    </source>
</evidence>
<evidence type="ECO:0000313" key="3">
    <source>
        <dbReference type="Proteomes" id="UP000184476"/>
    </source>
</evidence>
<dbReference type="EMBL" id="FQVL01000016">
    <property type="protein sequence ID" value="SHF35148.1"/>
    <property type="molecule type" value="Genomic_DNA"/>
</dbReference>
<name>A0A1M5AY32_9BACL</name>
<dbReference type="AlphaFoldDB" id="A0A1M5AY32"/>
<proteinExistence type="predicted"/>
<protein>
    <submittedName>
        <fullName evidence="2">Uncharacterized protein</fullName>
    </submittedName>
</protein>